<dbReference type="Proteomes" id="UP001283212">
    <property type="component" value="Unassembled WGS sequence"/>
</dbReference>
<proteinExistence type="predicted"/>
<evidence type="ECO:0000313" key="1">
    <source>
        <dbReference type="EMBL" id="MDV0443565.1"/>
    </source>
</evidence>
<keyword evidence="2" id="KW-1185">Reference proteome</keyword>
<dbReference type="AlphaFoldDB" id="A0AAE4MGA2"/>
<protein>
    <submittedName>
        <fullName evidence="1">Uncharacterized protein</fullName>
    </submittedName>
</protein>
<reference evidence="1 2" key="1">
    <citation type="submission" date="2023-06" db="EMBL/GenBank/DDBJ databases">
        <title>Genome sequence of Methancorpusculaceae sp. Cs1.</title>
        <authorList>
            <person name="Protasov E."/>
            <person name="Platt K."/>
            <person name="Poehlein A."/>
            <person name="Daniel R."/>
            <person name="Brune A."/>
        </authorList>
    </citation>
    <scope>NUCLEOTIDE SEQUENCE [LARGE SCALE GENOMIC DNA]</scope>
    <source>
        <strain evidence="1 2">Cs1</strain>
    </source>
</reference>
<sequence>METPLISITMPTKVIRLDEDAIAISLKYGKTPSEGIRAMEAKLLEIDQSAKSIDMKALEKMIRSCVRDELEVLSRGY</sequence>
<name>A0AAE4MGA2_9EURY</name>
<dbReference type="EMBL" id="JAWDKB010000003">
    <property type="protein sequence ID" value="MDV0443565.1"/>
    <property type="molecule type" value="Genomic_DNA"/>
</dbReference>
<accession>A0AAE4MGA2</accession>
<gene>
    <name evidence="1" type="ORF">McpCs1_09430</name>
</gene>
<evidence type="ECO:0000313" key="2">
    <source>
        <dbReference type="Proteomes" id="UP001283212"/>
    </source>
</evidence>
<organism evidence="1 2">
    <name type="scientific">Methanorbis rubei</name>
    <dbReference type="NCBI Taxonomy" id="3028300"/>
    <lineage>
        <taxon>Archaea</taxon>
        <taxon>Methanobacteriati</taxon>
        <taxon>Methanobacteriota</taxon>
        <taxon>Stenosarchaea group</taxon>
        <taxon>Methanomicrobia</taxon>
        <taxon>Methanomicrobiales</taxon>
        <taxon>Methanocorpusculaceae</taxon>
        <taxon>Methanorbis</taxon>
    </lineage>
</organism>
<comment type="caution">
    <text evidence="1">The sequence shown here is derived from an EMBL/GenBank/DDBJ whole genome shotgun (WGS) entry which is preliminary data.</text>
</comment>